<evidence type="ECO:0000313" key="5">
    <source>
        <dbReference type="Proteomes" id="UP000249082"/>
    </source>
</evidence>
<reference evidence="4 5" key="1">
    <citation type="submission" date="2017-08" db="EMBL/GenBank/DDBJ databases">
        <title>Infants hospitalized years apart are colonized by the same room-sourced microbial strains.</title>
        <authorList>
            <person name="Brooks B."/>
            <person name="Olm M.R."/>
            <person name="Firek B.A."/>
            <person name="Baker R."/>
            <person name="Thomas B.C."/>
            <person name="Morowitz M.J."/>
            <person name="Banfield J.F."/>
        </authorList>
    </citation>
    <scope>NUCLEOTIDE SEQUENCE [LARGE SCALE GENOMIC DNA]</scope>
    <source>
        <strain evidence="4">S2_005_002_R2_33</strain>
    </source>
</reference>
<dbReference type="PANTHER" id="PTHR34978">
    <property type="entry name" value="POSSIBLE SENSOR-TRANSDUCER PROTEIN BLAR"/>
    <property type="match status" value="1"/>
</dbReference>
<sequence length="564" mass="60172">MIEWLTDTLVMTGVLMALVLLVRRPVSRWFGPAAAYALWALPVLRLILPPLALPRGIFARPEISVQPITAAAQSQLHVAQTGEAASAALPNIAAPASPVLHAEPGLLAQIPWFELIVAVWLIGAALFLVSRFRNYRRMRRELLQGSYQVARAGEIRIIETPGADAPLAFGVKDRVVALPCGFLATVDSESSDFAIAHELEHHAGNDLLALMVLQPLFALHWFNPLGWAAWRALRADQEAACDARVMAGCNRETRARYGRVIASFAAGTRLTLAAPIAGALAGEKPIIQRLKALATLDVSPLRRVMARSLFAAAVVAVPCTATVTYAAMEEEGDESEAWDSQSFYEDDAQAEVPVVPAVAPVAVPAAPQAPAAPISAAVTPQVEEEAPVAPVPPAPPAPAPWSSAAVPVPPAPPAPPPPPSLFARERLAAERRAAAEDYRATVARAMRTMPRVEQSTSANGKVQTIRIVRKDDGGRRRIEKTITIDSTCPADRQRSSSREEGSSSTYVCTGAPRQAMNAALQAISSARASVAANTALDAGTRDEIVAELDRELADTRAEMLREAN</sequence>
<feature type="transmembrane region" description="Helical" evidence="2">
    <location>
        <begin position="110"/>
        <end position="130"/>
    </location>
</feature>
<feature type="region of interest" description="Disordered" evidence="1">
    <location>
        <begin position="487"/>
        <end position="507"/>
    </location>
</feature>
<evidence type="ECO:0000256" key="2">
    <source>
        <dbReference type="SAM" id="Phobius"/>
    </source>
</evidence>
<dbReference type="Pfam" id="PF05569">
    <property type="entry name" value="Peptidase_M56"/>
    <property type="match status" value="1"/>
</dbReference>
<feature type="transmembrane region" description="Helical" evidence="2">
    <location>
        <begin position="29"/>
        <end position="48"/>
    </location>
</feature>
<name>A0A2W5QZY8_9SPHN</name>
<evidence type="ECO:0000313" key="4">
    <source>
        <dbReference type="EMBL" id="PZQ56910.1"/>
    </source>
</evidence>
<dbReference type="PANTHER" id="PTHR34978:SF3">
    <property type="entry name" value="SLR0241 PROTEIN"/>
    <property type="match status" value="1"/>
</dbReference>
<accession>A0A2W5QZY8</accession>
<protein>
    <submittedName>
        <fullName evidence="4">Antirepressor regulating drug resistance protein</fullName>
    </submittedName>
</protein>
<dbReference type="Proteomes" id="UP000249082">
    <property type="component" value="Unassembled WGS sequence"/>
</dbReference>
<feature type="transmembrane region" description="Helical" evidence="2">
    <location>
        <begin position="6"/>
        <end position="22"/>
    </location>
</feature>
<gene>
    <name evidence="4" type="ORF">DI555_01930</name>
</gene>
<evidence type="ECO:0000259" key="3">
    <source>
        <dbReference type="Pfam" id="PF05569"/>
    </source>
</evidence>
<proteinExistence type="predicted"/>
<feature type="domain" description="Peptidase M56" evidence="3">
    <location>
        <begin position="8"/>
        <end position="293"/>
    </location>
</feature>
<keyword evidence="2" id="KW-1133">Transmembrane helix</keyword>
<organism evidence="4 5">
    <name type="scientific">Novosphingobium pentaromativorans</name>
    <dbReference type="NCBI Taxonomy" id="205844"/>
    <lineage>
        <taxon>Bacteria</taxon>
        <taxon>Pseudomonadati</taxon>
        <taxon>Pseudomonadota</taxon>
        <taxon>Alphaproteobacteria</taxon>
        <taxon>Sphingomonadales</taxon>
        <taxon>Sphingomonadaceae</taxon>
        <taxon>Novosphingobium</taxon>
    </lineage>
</organism>
<dbReference type="EMBL" id="QFPX01000002">
    <property type="protein sequence ID" value="PZQ56910.1"/>
    <property type="molecule type" value="Genomic_DNA"/>
</dbReference>
<evidence type="ECO:0000256" key="1">
    <source>
        <dbReference type="SAM" id="MobiDB-lite"/>
    </source>
</evidence>
<keyword evidence="2" id="KW-0472">Membrane</keyword>
<dbReference type="CDD" id="cd07341">
    <property type="entry name" value="M56_BlaR1_MecR1_like"/>
    <property type="match status" value="1"/>
</dbReference>
<dbReference type="AlphaFoldDB" id="A0A2W5QZY8"/>
<dbReference type="InterPro" id="IPR052173">
    <property type="entry name" value="Beta-lactam_resp_regulator"/>
</dbReference>
<dbReference type="InterPro" id="IPR008756">
    <property type="entry name" value="Peptidase_M56"/>
</dbReference>
<feature type="compositionally biased region" description="Basic and acidic residues" evidence="1">
    <location>
        <begin position="491"/>
        <end position="501"/>
    </location>
</feature>
<keyword evidence="2" id="KW-0812">Transmembrane</keyword>
<comment type="caution">
    <text evidence="4">The sequence shown here is derived from an EMBL/GenBank/DDBJ whole genome shotgun (WGS) entry which is preliminary data.</text>
</comment>